<protein>
    <submittedName>
        <fullName evidence="1">Uncharacterized protein</fullName>
    </submittedName>
</protein>
<gene>
    <name evidence="1" type="ORF">LTRI10_LOCUS17284</name>
</gene>
<sequence length="84" mass="9478">MKRLRIDPSPSSLRFSLPILTASGFQGSQQYGLQICYHSTQQQEEVRRELPRKVQYPVVDLLVSGQLAQSESQNPTSFKSALLL</sequence>
<dbReference type="EMBL" id="OZ034816">
    <property type="protein sequence ID" value="CAL1375491.1"/>
    <property type="molecule type" value="Genomic_DNA"/>
</dbReference>
<evidence type="ECO:0000313" key="1">
    <source>
        <dbReference type="EMBL" id="CAL1375491.1"/>
    </source>
</evidence>
<dbReference type="Proteomes" id="UP001497516">
    <property type="component" value="Chromosome 3"/>
</dbReference>
<evidence type="ECO:0000313" key="2">
    <source>
        <dbReference type="Proteomes" id="UP001497516"/>
    </source>
</evidence>
<name>A0AAV2DP10_9ROSI</name>
<accession>A0AAV2DP10</accession>
<dbReference type="AlphaFoldDB" id="A0AAV2DP10"/>
<reference evidence="1 2" key="1">
    <citation type="submission" date="2024-04" db="EMBL/GenBank/DDBJ databases">
        <authorList>
            <person name="Fracassetti M."/>
        </authorList>
    </citation>
    <scope>NUCLEOTIDE SEQUENCE [LARGE SCALE GENOMIC DNA]</scope>
</reference>
<proteinExistence type="predicted"/>
<keyword evidence="2" id="KW-1185">Reference proteome</keyword>
<organism evidence="1 2">
    <name type="scientific">Linum trigynum</name>
    <dbReference type="NCBI Taxonomy" id="586398"/>
    <lineage>
        <taxon>Eukaryota</taxon>
        <taxon>Viridiplantae</taxon>
        <taxon>Streptophyta</taxon>
        <taxon>Embryophyta</taxon>
        <taxon>Tracheophyta</taxon>
        <taxon>Spermatophyta</taxon>
        <taxon>Magnoliopsida</taxon>
        <taxon>eudicotyledons</taxon>
        <taxon>Gunneridae</taxon>
        <taxon>Pentapetalae</taxon>
        <taxon>rosids</taxon>
        <taxon>fabids</taxon>
        <taxon>Malpighiales</taxon>
        <taxon>Linaceae</taxon>
        <taxon>Linum</taxon>
    </lineage>
</organism>